<keyword evidence="4" id="KW-1185">Reference proteome</keyword>
<reference evidence="4" key="1">
    <citation type="submission" date="2016-02" db="EMBL/GenBank/DDBJ databases">
        <authorList>
            <person name="Wibberg D."/>
        </authorList>
    </citation>
    <scope>NUCLEOTIDE SEQUENCE [LARGE SCALE GENOMIC DNA]</scope>
</reference>
<evidence type="ECO:0000256" key="1">
    <source>
        <dbReference type="SAM" id="Phobius"/>
    </source>
</evidence>
<dbReference type="Proteomes" id="UP000199013">
    <property type="component" value="Unassembled WGS sequence"/>
</dbReference>
<keyword evidence="1" id="KW-0812">Transmembrane</keyword>
<dbReference type="EMBL" id="FLUV01000743">
    <property type="protein sequence ID" value="SBW20678.1"/>
    <property type="molecule type" value="Genomic_DNA"/>
</dbReference>
<name>A0A1C3NW86_9ACTN</name>
<evidence type="ECO:0000259" key="2">
    <source>
        <dbReference type="Pfam" id="PF25230"/>
    </source>
</evidence>
<organism evidence="3 4">
    <name type="scientific">Candidatus Protofrankia californiensis</name>
    <dbReference type="NCBI Taxonomy" id="1839754"/>
    <lineage>
        <taxon>Bacteria</taxon>
        <taxon>Bacillati</taxon>
        <taxon>Actinomycetota</taxon>
        <taxon>Actinomycetes</taxon>
        <taxon>Frankiales</taxon>
        <taxon>Frankiaceae</taxon>
        <taxon>Protofrankia</taxon>
    </lineage>
</organism>
<gene>
    <name evidence="3" type="ORF">FDG2_1768</name>
</gene>
<dbReference type="InterPro" id="IPR057168">
    <property type="entry name" value="DUF7846"/>
</dbReference>
<feature type="transmembrane region" description="Helical" evidence="1">
    <location>
        <begin position="73"/>
        <end position="93"/>
    </location>
</feature>
<evidence type="ECO:0000313" key="4">
    <source>
        <dbReference type="Proteomes" id="UP000199013"/>
    </source>
</evidence>
<dbReference type="Pfam" id="PF25230">
    <property type="entry name" value="DUF7846"/>
    <property type="match status" value="1"/>
</dbReference>
<accession>A0A1C3NW86</accession>
<dbReference type="AlphaFoldDB" id="A0A1C3NW86"/>
<feature type="transmembrane region" description="Helical" evidence="1">
    <location>
        <begin position="39"/>
        <end position="61"/>
    </location>
</feature>
<keyword evidence="1" id="KW-0472">Membrane</keyword>
<sequence length="386" mass="41385">MEAWQETVAAAPGWLFGGRALIVLAVLGLLVAEHRRARLLLAANVLLVFVAYFFWWGSAMAMPSLRDGLGPHYHMVALTPVVILAGSGACWLWRRLPGRFFARPARGPVAGVCLLALAAVTALAVPGKVNVQRYVNAVDKHVLDLVPNDLGGPAVVIVTPPTPSRYTQVPYHFLRNSPDLLDEVLYAADVGAATVGLAEQMPGRRLYRLRPDERIAADEPGSLRGSFVELRTVEGETIDVRVSAVVPANRPYASVYLRLGDRRETRPLTGTAGIDATRTVTWKLDGRSGAGLLASGVSPPASEAHPPAELVVGLVAGTTSDLARALRWEERIPLRQRPDGSLVLLAPGQGFRQVPELYGDAWVQATVTGTLGVAVESASLSNRADR</sequence>
<proteinExistence type="predicted"/>
<keyword evidence="1" id="KW-1133">Transmembrane helix</keyword>
<feature type="transmembrane region" description="Helical" evidence="1">
    <location>
        <begin position="12"/>
        <end position="32"/>
    </location>
</feature>
<feature type="transmembrane region" description="Helical" evidence="1">
    <location>
        <begin position="105"/>
        <end position="125"/>
    </location>
</feature>
<feature type="domain" description="DUF7846" evidence="2">
    <location>
        <begin position="162"/>
        <end position="303"/>
    </location>
</feature>
<evidence type="ECO:0000313" key="3">
    <source>
        <dbReference type="EMBL" id="SBW20678.1"/>
    </source>
</evidence>
<protein>
    <recommendedName>
        <fullName evidence="2">DUF7846 domain-containing protein</fullName>
    </recommendedName>
</protein>